<reference evidence="2" key="1">
    <citation type="submission" date="2015-04" db="UniProtKB">
        <authorList>
            <consortium name="EnsemblPlants"/>
        </authorList>
    </citation>
    <scope>IDENTIFICATION</scope>
    <source>
        <strain evidence="2">SL10</strain>
    </source>
</reference>
<dbReference type="AlphaFoldDB" id="A0A0E0G6I5"/>
<dbReference type="EnsemblPlants" id="ONIVA02G17820.1">
    <property type="protein sequence ID" value="ONIVA02G17820.1"/>
    <property type="gene ID" value="ONIVA02G17820"/>
</dbReference>
<protein>
    <submittedName>
        <fullName evidence="2">Uncharacterized protein</fullName>
    </submittedName>
</protein>
<evidence type="ECO:0000256" key="1">
    <source>
        <dbReference type="SAM" id="MobiDB-lite"/>
    </source>
</evidence>
<feature type="compositionally biased region" description="Low complexity" evidence="1">
    <location>
        <begin position="36"/>
        <end position="53"/>
    </location>
</feature>
<sequence length="149" mass="15600">MASETAVAGLELRHEPLHLGALQDRLHLHPAAAAAAVSSPSSSSSSSAGSSLSRWTNPSSAVAMANGIGATQSPKAVSNLTPDRSPDLDIELQGYEGNQVPTRSGPRYSLLPDDGSVHWSLVCKAYTKLTESGNVPLQIHFPSTFPINE</sequence>
<dbReference type="Proteomes" id="UP000006591">
    <property type="component" value="Chromosome 2"/>
</dbReference>
<feature type="compositionally biased region" description="Polar residues" evidence="1">
    <location>
        <begin position="69"/>
        <end position="82"/>
    </location>
</feature>
<organism evidence="2">
    <name type="scientific">Oryza nivara</name>
    <name type="common">Indian wild rice</name>
    <name type="synonym">Oryza sativa f. spontanea</name>
    <dbReference type="NCBI Taxonomy" id="4536"/>
    <lineage>
        <taxon>Eukaryota</taxon>
        <taxon>Viridiplantae</taxon>
        <taxon>Streptophyta</taxon>
        <taxon>Embryophyta</taxon>
        <taxon>Tracheophyta</taxon>
        <taxon>Spermatophyta</taxon>
        <taxon>Magnoliopsida</taxon>
        <taxon>Liliopsida</taxon>
        <taxon>Poales</taxon>
        <taxon>Poaceae</taxon>
        <taxon>BOP clade</taxon>
        <taxon>Oryzoideae</taxon>
        <taxon>Oryzeae</taxon>
        <taxon>Oryzinae</taxon>
        <taxon>Oryza</taxon>
    </lineage>
</organism>
<keyword evidence="3" id="KW-1185">Reference proteome</keyword>
<feature type="region of interest" description="Disordered" evidence="1">
    <location>
        <begin position="36"/>
        <end position="105"/>
    </location>
</feature>
<dbReference type="Gramene" id="ONIVA02G17820.1">
    <property type="protein sequence ID" value="ONIVA02G17820.1"/>
    <property type="gene ID" value="ONIVA02G17820"/>
</dbReference>
<evidence type="ECO:0000313" key="3">
    <source>
        <dbReference type="Proteomes" id="UP000006591"/>
    </source>
</evidence>
<accession>A0A0E0G6I5</accession>
<name>A0A0E0G6I5_ORYNI</name>
<proteinExistence type="predicted"/>
<reference evidence="2" key="2">
    <citation type="submission" date="2018-04" db="EMBL/GenBank/DDBJ databases">
        <title>OnivRS2 (Oryza nivara Reference Sequence Version 2).</title>
        <authorList>
            <person name="Zhang J."/>
            <person name="Kudrna D."/>
            <person name="Lee S."/>
            <person name="Talag J."/>
            <person name="Rajasekar S."/>
            <person name="Welchert J."/>
            <person name="Hsing Y.-I."/>
            <person name="Wing R.A."/>
        </authorList>
    </citation>
    <scope>NUCLEOTIDE SEQUENCE [LARGE SCALE GENOMIC DNA]</scope>
    <source>
        <strain evidence="2">SL10</strain>
    </source>
</reference>
<dbReference type="HOGENOM" id="CLU_146992_0_0_1"/>
<evidence type="ECO:0000313" key="2">
    <source>
        <dbReference type="EnsemblPlants" id="ONIVA02G17820.1"/>
    </source>
</evidence>